<dbReference type="Pfam" id="PF12833">
    <property type="entry name" value="HTH_18"/>
    <property type="match status" value="1"/>
</dbReference>
<reference evidence="6 7" key="1">
    <citation type="submission" date="2019-02" db="EMBL/GenBank/DDBJ databases">
        <title>Deep-cultivation of Planctomycetes and their phenomic and genomic characterization uncovers novel biology.</title>
        <authorList>
            <person name="Wiegand S."/>
            <person name="Jogler M."/>
            <person name="Boedeker C."/>
            <person name="Pinto D."/>
            <person name="Vollmers J."/>
            <person name="Rivas-Marin E."/>
            <person name="Kohn T."/>
            <person name="Peeters S.H."/>
            <person name="Heuer A."/>
            <person name="Rast P."/>
            <person name="Oberbeckmann S."/>
            <person name="Bunk B."/>
            <person name="Jeske O."/>
            <person name="Meyerdierks A."/>
            <person name="Storesund J.E."/>
            <person name="Kallscheuer N."/>
            <person name="Luecker S."/>
            <person name="Lage O.M."/>
            <person name="Pohl T."/>
            <person name="Merkel B.J."/>
            <person name="Hornburger P."/>
            <person name="Mueller R.-W."/>
            <person name="Bruemmer F."/>
            <person name="Labrenz M."/>
            <person name="Spormann A.M."/>
            <person name="Op Den Camp H."/>
            <person name="Overmann J."/>
            <person name="Amann R."/>
            <person name="Jetten M.S.M."/>
            <person name="Mascher T."/>
            <person name="Medema M.H."/>
            <person name="Devos D.P."/>
            <person name="Kaster A.-K."/>
            <person name="Ovreas L."/>
            <person name="Rohde M."/>
            <person name="Galperin M.Y."/>
            <person name="Jogler C."/>
        </authorList>
    </citation>
    <scope>NUCLEOTIDE SEQUENCE [LARGE SCALE GENOMIC DNA]</scope>
    <source>
        <strain evidence="6 7">Poly41</strain>
    </source>
</reference>
<dbReference type="GO" id="GO:0000976">
    <property type="term" value="F:transcription cis-regulatory region binding"/>
    <property type="evidence" value="ECO:0007669"/>
    <property type="project" value="TreeGrafter"/>
</dbReference>
<evidence type="ECO:0000256" key="2">
    <source>
        <dbReference type="ARBA" id="ARBA00023125"/>
    </source>
</evidence>
<dbReference type="Proteomes" id="UP000319143">
    <property type="component" value="Unassembled WGS sequence"/>
</dbReference>
<dbReference type="SUPFAM" id="SSF53822">
    <property type="entry name" value="Periplasmic binding protein-like I"/>
    <property type="match status" value="1"/>
</dbReference>
<name>A0A5C6D1J4_9BACT</name>
<dbReference type="CDD" id="cd01543">
    <property type="entry name" value="PBP1_XylR"/>
    <property type="match status" value="1"/>
</dbReference>
<organism evidence="6 7">
    <name type="scientific">Novipirellula artificiosorum</name>
    <dbReference type="NCBI Taxonomy" id="2528016"/>
    <lineage>
        <taxon>Bacteria</taxon>
        <taxon>Pseudomonadati</taxon>
        <taxon>Planctomycetota</taxon>
        <taxon>Planctomycetia</taxon>
        <taxon>Pirellulales</taxon>
        <taxon>Pirellulaceae</taxon>
        <taxon>Novipirellula</taxon>
    </lineage>
</organism>
<keyword evidence="1" id="KW-0805">Transcription regulation</keyword>
<comment type="caution">
    <text evidence="6">The sequence shown here is derived from an EMBL/GenBank/DDBJ whole genome shotgun (WGS) entry which is preliminary data.</text>
</comment>
<dbReference type="GO" id="GO:0003700">
    <property type="term" value="F:DNA-binding transcription factor activity"/>
    <property type="evidence" value="ECO:0007669"/>
    <property type="project" value="InterPro"/>
</dbReference>
<dbReference type="InterPro" id="IPR028082">
    <property type="entry name" value="Peripla_BP_I"/>
</dbReference>
<dbReference type="PANTHER" id="PTHR30146">
    <property type="entry name" value="LACI-RELATED TRANSCRIPTIONAL REPRESSOR"/>
    <property type="match status" value="1"/>
</dbReference>
<evidence type="ECO:0000256" key="1">
    <source>
        <dbReference type="ARBA" id="ARBA00023015"/>
    </source>
</evidence>
<feature type="domain" description="HTH araC/xylS-type" evidence="5">
    <location>
        <begin position="281"/>
        <end position="379"/>
    </location>
</feature>
<dbReference type="PANTHER" id="PTHR30146:SF24">
    <property type="entry name" value="XYLOSE OPERON REGULATORY PROTEIN"/>
    <property type="match status" value="1"/>
</dbReference>
<dbReference type="SUPFAM" id="SSF46689">
    <property type="entry name" value="Homeodomain-like"/>
    <property type="match status" value="1"/>
</dbReference>
<keyword evidence="3" id="KW-0804">Transcription</keyword>
<dbReference type="Pfam" id="PF13377">
    <property type="entry name" value="Peripla_BP_3"/>
    <property type="match status" value="1"/>
</dbReference>
<dbReference type="InterPro" id="IPR018062">
    <property type="entry name" value="HTH_AraC-typ_CS"/>
</dbReference>
<sequence>MTKRTSSNDITNVLLSLGWYYPEMHRGVARFARDHGWHVTADFDDPIPTHWQGDGVIALLGARHNHWRQLRRLKVPVVDLAESRPNIKLPRVTMDNVAIGRMAAEHFLESGYRHFAVCHRWELGVSRRRCDAFQSTVNSEGHGCEVMSWQRERGDQVDTRQKRHRWLMRRLSKLKKPLAVFAVRDVEAVEVIEACVAAGISVPDEVAVLGVDNNEMICDCLRVPLSSIDPNLEEVGYQGAALLSRLLSGERPPLNPIYIAPIGIVRRRSSDGLAVEHSAVAAALRFIHDHAHKPIRMVDVTAHVDISRSGLEKAFREHFVRAPMEELRRVRLQRAMSMLRETDLTVTEIAEQTGFQTAHSLCRIFKQHFGITPGSYRTTTSSGSTRKSKSDQISATL</sequence>
<accession>A0A5C6D1J4</accession>
<dbReference type="RefSeq" id="WP_146531280.1">
    <property type="nucleotide sequence ID" value="NZ_SJPV01000021.1"/>
</dbReference>
<dbReference type="EMBL" id="SJPV01000021">
    <property type="protein sequence ID" value="TWU30700.1"/>
    <property type="molecule type" value="Genomic_DNA"/>
</dbReference>
<feature type="region of interest" description="Disordered" evidence="4">
    <location>
        <begin position="375"/>
        <end position="397"/>
    </location>
</feature>
<evidence type="ECO:0000313" key="7">
    <source>
        <dbReference type="Proteomes" id="UP000319143"/>
    </source>
</evidence>
<evidence type="ECO:0000256" key="4">
    <source>
        <dbReference type="SAM" id="MobiDB-lite"/>
    </source>
</evidence>
<protein>
    <submittedName>
        <fullName evidence="6">Xylose operon regulatory protein</fullName>
    </submittedName>
</protein>
<dbReference type="PROSITE" id="PS01124">
    <property type="entry name" value="HTH_ARAC_FAMILY_2"/>
    <property type="match status" value="1"/>
</dbReference>
<dbReference type="SMART" id="SM00342">
    <property type="entry name" value="HTH_ARAC"/>
    <property type="match status" value="1"/>
</dbReference>
<proteinExistence type="predicted"/>
<dbReference type="InterPro" id="IPR009057">
    <property type="entry name" value="Homeodomain-like_sf"/>
</dbReference>
<dbReference type="Gene3D" id="3.40.50.2300">
    <property type="match status" value="2"/>
</dbReference>
<dbReference type="OrthoDB" id="9778008at2"/>
<evidence type="ECO:0000256" key="3">
    <source>
        <dbReference type="ARBA" id="ARBA00023163"/>
    </source>
</evidence>
<dbReference type="PROSITE" id="PS00041">
    <property type="entry name" value="HTH_ARAC_FAMILY_1"/>
    <property type="match status" value="1"/>
</dbReference>
<dbReference type="InterPro" id="IPR018060">
    <property type="entry name" value="HTH_AraC"/>
</dbReference>
<evidence type="ECO:0000259" key="5">
    <source>
        <dbReference type="PROSITE" id="PS01124"/>
    </source>
</evidence>
<evidence type="ECO:0000313" key="6">
    <source>
        <dbReference type="EMBL" id="TWU30700.1"/>
    </source>
</evidence>
<dbReference type="Gene3D" id="1.10.10.60">
    <property type="entry name" value="Homeodomain-like"/>
    <property type="match status" value="1"/>
</dbReference>
<feature type="compositionally biased region" description="Low complexity" evidence="4">
    <location>
        <begin position="375"/>
        <end position="385"/>
    </location>
</feature>
<dbReference type="InterPro" id="IPR046335">
    <property type="entry name" value="LacI/GalR-like_sensor"/>
</dbReference>
<keyword evidence="7" id="KW-1185">Reference proteome</keyword>
<dbReference type="AlphaFoldDB" id="A0A5C6D1J4"/>
<gene>
    <name evidence="6" type="primary">xylR_10</name>
    <name evidence="6" type="ORF">Poly41_66050</name>
</gene>
<keyword evidence="2" id="KW-0238">DNA-binding</keyword>